<feature type="region of interest" description="Disordered" evidence="1">
    <location>
        <begin position="72"/>
        <end position="135"/>
    </location>
</feature>
<dbReference type="AlphaFoldDB" id="A0A812VQK9"/>
<sequence length="135" mass="13776">LSLPSAAAGTSSSTASQDKAYERLSLEHQHLLWLLERAAVGSASSLAAPPNMTESGAAAFLRRLGDLAMAERSSLPSAAAPPAPAKRSSISKDQPPTTPEKRHSILDDLSDLGNPSEAGDVASDAGVEDGNEAAS</sequence>
<keyword evidence="3" id="KW-1185">Reference proteome</keyword>
<gene>
    <name evidence="2" type="primary">IQUB</name>
    <name evidence="2" type="ORF">SPIL2461_LOCUS17431</name>
</gene>
<proteinExistence type="predicted"/>
<protein>
    <submittedName>
        <fullName evidence="2">IQUB protein</fullName>
    </submittedName>
</protein>
<reference evidence="2" key="1">
    <citation type="submission" date="2021-02" db="EMBL/GenBank/DDBJ databases">
        <authorList>
            <person name="Dougan E. K."/>
            <person name="Rhodes N."/>
            <person name="Thang M."/>
            <person name="Chan C."/>
        </authorList>
    </citation>
    <scope>NUCLEOTIDE SEQUENCE</scope>
</reference>
<dbReference type="EMBL" id="CAJNIZ010043169">
    <property type="protein sequence ID" value="CAE7652211.1"/>
    <property type="molecule type" value="Genomic_DNA"/>
</dbReference>
<dbReference type="Proteomes" id="UP000649617">
    <property type="component" value="Unassembled WGS sequence"/>
</dbReference>
<organism evidence="2 3">
    <name type="scientific">Symbiodinium pilosum</name>
    <name type="common">Dinoflagellate</name>
    <dbReference type="NCBI Taxonomy" id="2952"/>
    <lineage>
        <taxon>Eukaryota</taxon>
        <taxon>Sar</taxon>
        <taxon>Alveolata</taxon>
        <taxon>Dinophyceae</taxon>
        <taxon>Suessiales</taxon>
        <taxon>Symbiodiniaceae</taxon>
        <taxon>Symbiodinium</taxon>
    </lineage>
</organism>
<comment type="caution">
    <text evidence="2">The sequence shown here is derived from an EMBL/GenBank/DDBJ whole genome shotgun (WGS) entry which is preliminary data.</text>
</comment>
<accession>A0A812VQK9</accession>
<feature type="non-terminal residue" evidence="2">
    <location>
        <position position="135"/>
    </location>
</feature>
<evidence type="ECO:0000313" key="2">
    <source>
        <dbReference type="EMBL" id="CAE7652211.1"/>
    </source>
</evidence>
<feature type="compositionally biased region" description="Acidic residues" evidence="1">
    <location>
        <begin position="126"/>
        <end position="135"/>
    </location>
</feature>
<evidence type="ECO:0000313" key="3">
    <source>
        <dbReference type="Proteomes" id="UP000649617"/>
    </source>
</evidence>
<evidence type="ECO:0000256" key="1">
    <source>
        <dbReference type="SAM" id="MobiDB-lite"/>
    </source>
</evidence>
<name>A0A812VQK9_SYMPI</name>